<keyword evidence="4" id="KW-0862">Zinc</keyword>
<keyword evidence="5" id="KW-0539">Nucleus</keyword>
<evidence type="ECO:0000313" key="9">
    <source>
        <dbReference type="EMBL" id="KAK7792041.1"/>
    </source>
</evidence>
<dbReference type="FunFam" id="3.30.40.10:FF:000122">
    <property type="entry name" value="polycomb group RING finger protein 1"/>
    <property type="match status" value="1"/>
</dbReference>
<feature type="compositionally biased region" description="Polar residues" evidence="7">
    <location>
        <begin position="875"/>
        <end position="884"/>
    </location>
</feature>
<gene>
    <name evidence="9" type="ORF">R5R35_001676</name>
</gene>
<dbReference type="GO" id="GO:0035102">
    <property type="term" value="C:PRC1 complex"/>
    <property type="evidence" value="ECO:0007669"/>
    <property type="project" value="TreeGrafter"/>
</dbReference>
<keyword evidence="3 6" id="KW-0863">Zinc-finger</keyword>
<evidence type="ECO:0000256" key="2">
    <source>
        <dbReference type="ARBA" id="ARBA00022723"/>
    </source>
</evidence>
<dbReference type="GO" id="GO:0000122">
    <property type="term" value="P:negative regulation of transcription by RNA polymerase II"/>
    <property type="evidence" value="ECO:0007669"/>
    <property type="project" value="TreeGrafter"/>
</dbReference>
<dbReference type="SUPFAM" id="SSF57850">
    <property type="entry name" value="RING/U-box"/>
    <property type="match status" value="1"/>
</dbReference>
<dbReference type="GO" id="GO:0008270">
    <property type="term" value="F:zinc ion binding"/>
    <property type="evidence" value="ECO:0007669"/>
    <property type="project" value="UniProtKB-KW"/>
</dbReference>
<organism evidence="9 10">
    <name type="scientific">Gryllus longicercus</name>
    <dbReference type="NCBI Taxonomy" id="2509291"/>
    <lineage>
        <taxon>Eukaryota</taxon>
        <taxon>Metazoa</taxon>
        <taxon>Ecdysozoa</taxon>
        <taxon>Arthropoda</taxon>
        <taxon>Hexapoda</taxon>
        <taxon>Insecta</taxon>
        <taxon>Pterygota</taxon>
        <taxon>Neoptera</taxon>
        <taxon>Polyneoptera</taxon>
        <taxon>Orthoptera</taxon>
        <taxon>Ensifera</taxon>
        <taxon>Gryllidea</taxon>
        <taxon>Grylloidea</taxon>
        <taxon>Gryllidae</taxon>
        <taxon>Gryllinae</taxon>
        <taxon>Gryllus</taxon>
    </lineage>
</organism>
<dbReference type="Pfam" id="PF16207">
    <property type="entry name" value="RAWUL"/>
    <property type="match status" value="1"/>
</dbReference>
<feature type="compositionally biased region" description="Basic and acidic residues" evidence="7">
    <location>
        <begin position="885"/>
        <end position="894"/>
    </location>
</feature>
<evidence type="ECO:0000256" key="4">
    <source>
        <dbReference type="ARBA" id="ARBA00022833"/>
    </source>
</evidence>
<dbReference type="PANTHER" id="PTHR10825">
    <property type="entry name" value="RING FINGER DOMAIN-CONTAINING, POLYCOMB GROUP COMPONENT"/>
    <property type="match status" value="1"/>
</dbReference>
<feature type="region of interest" description="Disordered" evidence="7">
    <location>
        <begin position="1672"/>
        <end position="1710"/>
    </location>
</feature>
<dbReference type="SMART" id="SM00184">
    <property type="entry name" value="RING"/>
    <property type="match status" value="1"/>
</dbReference>
<feature type="compositionally biased region" description="Polar residues" evidence="7">
    <location>
        <begin position="1690"/>
        <end position="1704"/>
    </location>
</feature>
<proteinExistence type="predicted"/>
<feature type="compositionally biased region" description="Low complexity" evidence="7">
    <location>
        <begin position="1296"/>
        <end position="1315"/>
    </location>
</feature>
<dbReference type="InterPro" id="IPR032443">
    <property type="entry name" value="RAWUL"/>
</dbReference>
<feature type="compositionally biased region" description="Polar residues" evidence="7">
    <location>
        <begin position="917"/>
        <end position="937"/>
    </location>
</feature>
<feature type="compositionally biased region" description="Basic and acidic residues" evidence="7">
    <location>
        <begin position="465"/>
        <end position="478"/>
    </location>
</feature>
<evidence type="ECO:0000256" key="1">
    <source>
        <dbReference type="ARBA" id="ARBA00004123"/>
    </source>
</evidence>
<feature type="region of interest" description="Disordered" evidence="7">
    <location>
        <begin position="917"/>
        <end position="940"/>
    </location>
</feature>
<dbReference type="EMBL" id="JAZDUA010000477">
    <property type="protein sequence ID" value="KAK7792041.1"/>
    <property type="molecule type" value="Genomic_DNA"/>
</dbReference>
<feature type="region of interest" description="Disordered" evidence="7">
    <location>
        <begin position="340"/>
        <end position="392"/>
    </location>
</feature>
<dbReference type="Proteomes" id="UP001378592">
    <property type="component" value="Unassembled WGS sequence"/>
</dbReference>
<evidence type="ECO:0000256" key="3">
    <source>
        <dbReference type="ARBA" id="ARBA00022771"/>
    </source>
</evidence>
<comment type="caution">
    <text evidence="9">The sequence shown here is derived from an EMBL/GenBank/DDBJ whole genome shotgun (WGS) entry which is preliminary data.</text>
</comment>
<feature type="domain" description="RING-type" evidence="8">
    <location>
        <begin position="18"/>
        <end position="57"/>
    </location>
</feature>
<dbReference type="InterPro" id="IPR013083">
    <property type="entry name" value="Znf_RING/FYVE/PHD"/>
</dbReference>
<comment type="subcellular location">
    <subcellularLocation>
        <location evidence="1">Nucleus</location>
    </subcellularLocation>
</comment>
<sequence length="1710" mass="183079">MSQPRKIKITDLNPHLICVLCGGYYVDATTIIECLHSFCKACIVRYLESNKYCPICDVQVHKTKPLQNIRADKTLQNMVYKLVPGLYQNEMHRRRDFYAKHLEAIPTSNEDGGEVSENSDIYTPDESFSLSLQYLNTEEDDFSGEYSNRRFLRCPAAVTVCHLQKLIRAKFGLSIEHRVDVLCMGETLQENLTLMDIAYIYRWKRKGPLHLNYCIFESRVKRLKLEHNSITNNQTSEEMECSNPSKTFDLDIIDNFQIVLNTHELDKMKCNALKSYDQVSQDENKNKWKEVQIQISENGIMSVTDISVEQNNNNSEIPHDFQMPVVNDVQNKVCDAHKITNPSSVLSPSKGEKDRVESDQGRASVKKEMVSSACPEDHGKDASTTWTTTPNQHQDMPFTGCVKKGIETIVPVRSELSSSLPLPSALLPLSSAVPTASDAKMLSKAEDSSLLAPKNENSLTTDPINSKEKDSHKSTEKRAFCTVNESMSVKTMRPDFKANMKRNISSRDELKPSTPSTNNGSSFSNINAKKPHAVCAPVGYKTLKTPPKSWNPSISHCNIQSAKANPLLCGSEGNAIYAKSNSGNGKSCINIAQSNPTFKHSLENPVSKPARIFKTRNVPRYLGNPASGVKPMFQAVTIANTSSKVENSSTSTLTTSFPKSSSLTVTKIDPKTLCPITVGSSNVSVYPSPFLSNSSNMSSVSSAVCSSAFPHSITSTKNQIYSQLQNSMTSISKGLISTHSPFTQSSSNLMNPSKPVISVGSVLPRSSCQTINTNPLTPSISKNAPHLLYVFSGNANKMATPLARSNIAPSTTIGAFHPLPPPVNMLFNPHLQHHRIQNQCVSTSSQTPTPSIQRVPASNFHQKFSIGNLNSGISNKGGNCNNTPERMKEECEGKESLHNYPSGISCHFSTNMSMFRNSSGNKSPISSNRNNSEGIKNSESVSVSSSADFTTCTTTITNSNISSSTLTTPTSTTTTATVCTSATPSSLNITTPYSPASSTAAINTKVTTFVNSIKPGGAFNGISTSATIPISVPGFTSSTTLSASTPLTMSTSTKFMTSKAKSHSAFDSCSTTPSSVVGILSGPSISVSAAAVPACSKLSSFASSGSTLIASKAPVHNMSAHTFSTQCNSSSKTVSISAFPSTLSNVSAVSASLPVSHVLPVTFPPYKNTSSSFPVDVPLVTNVSGNCISSTIPTGSLVPRTIAIPAPSTALKLITSMTSPLSATSATASTVFASSPKGCATCFDIPFTVCSTTTTTTAATTTTTTTAATTTTTTTTTTSVKDDIPNVSCSNMMTTSATASNSSTSTDANSSTVSSKFTSCNTSKTIVATIASTTSTANTVAVSTSIPIISFVSTAASIVSTAASIASTSTDSIITSTSVTAGLTTTTSISTDVKEALTTKQPATIMRTIPITVTSANAVKCSVTAENTLNISSASQSSTKSECINIQKCDRKDYGCSAIPVVTSKVLSGTSLSIIAAHSNSVKLRESEQKQSHKDERVDPLPEKISSLLAIHNNVQKDHLKHNECTERLCSPMGENFVQLSHEEISVNNNVLNPSETGNVNGKSCEDFPIMQCDTTMQINKVDAVEHDVNKTVDNKLDMSKRSEDSVLCKDAASGIQCNNNYANFVSSESDTCERVALNNREYCKKVDVHEKCTVIGSETFTKNDNKVSTSTKVAADSKPQAASKAEKNVNISDNEQKCSNTLKTESHNV</sequence>
<feature type="compositionally biased region" description="Polar residues" evidence="7">
    <location>
        <begin position="455"/>
        <end position="464"/>
    </location>
</feature>
<keyword evidence="2" id="KW-0479">Metal-binding</keyword>
<evidence type="ECO:0000259" key="8">
    <source>
        <dbReference type="PROSITE" id="PS50089"/>
    </source>
</evidence>
<evidence type="ECO:0000256" key="6">
    <source>
        <dbReference type="PROSITE-ProRule" id="PRU00175"/>
    </source>
</evidence>
<dbReference type="PROSITE" id="PS50089">
    <property type="entry name" value="ZF_RING_2"/>
    <property type="match status" value="1"/>
</dbReference>
<feature type="compositionally biased region" description="Basic and acidic residues" evidence="7">
    <location>
        <begin position="350"/>
        <end position="381"/>
    </location>
</feature>
<feature type="compositionally biased region" description="Polar residues" evidence="7">
    <location>
        <begin position="382"/>
        <end position="392"/>
    </location>
</feature>
<evidence type="ECO:0000313" key="10">
    <source>
        <dbReference type="Proteomes" id="UP001378592"/>
    </source>
</evidence>
<evidence type="ECO:0000256" key="7">
    <source>
        <dbReference type="SAM" id="MobiDB-lite"/>
    </source>
</evidence>
<reference evidence="9 10" key="1">
    <citation type="submission" date="2024-03" db="EMBL/GenBank/DDBJ databases">
        <title>The genome assembly and annotation of the cricket Gryllus longicercus Weissman &amp; Gray.</title>
        <authorList>
            <person name="Szrajer S."/>
            <person name="Gray D."/>
            <person name="Ylla G."/>
        </authorList>
    </citation>
    <scope>NUCLEOTIDE SEQUENCE [LARGE SCALE GENOMIC DNA]</scope>
    <source>
        <strain evidence="9">DAG 2021-001</strain>
        <tissue evidence="9">Whole body minus gut</tissue>
    </source>
</reference>
<dbReference type="GO" id="GO:1990841">
    <property type="term" value="F:promoter-specific chromatin binding"/>
    <property type="evidence" value="ECO:0007669"/>
    <property type="project" value="TreeGrafter"/>
</dbReference>
<feature type="region of interest" description="Disordered" evidence="7">
    <location>
        <begin position="444"/>
        <end position="478"/>
    </location>
</feature>
<dbReference type="InterPro" id="IPR017907">
    <property type="entry name" value="Znf_RING_CS"/>
</dbReference>
<protein>
    <recommendedName>
        <fullName evidence="8">RING-type domain-containing protein</fullName>
    </recommendedName>
</protein>
<dbReference type="CDD" id="cd16736">
    <property type="entry name" value="RING-HC_PCGF4"/>
    <property type="match status" value="1"/>
</dbReference>
<dbReference type="PROSITE" id="PS00518">
    <property type="entry name" value="ZF_RING_1"/>
    <property type="match status" value="1"/>
</dbReference>
<dbReference type="Pfam" id="PF13923">
    <property type="entry name" value="zf-C3HC4_2"/>
    <property type="match status" value="1"/>
</dbReference>
<dbReference type="InterPro" id="IPR001841">
    <property type="entry name" value="Znf_RING"/>
</dbReference>
<feature type="compositionally biased region" description="Polar residues" evidence="7">
    <location>
        <begin position="513"/>
        <end position="525"/>
    </location>
</feature>
<name>A0AAN9VBU9_9ORTH</name>
<dbReference type="CDD" id="cd17082">
    <property type="entry name" value="RAWUL_PCGF2_like"/>
    <property type="match status" value="1"/>
</dbReference>
<dbReference type="Gene3D" id="3.30.40.10">
    <property type="entry name" value="Zinc/RING finger domain, C3HC4 (zinc finger)"/>
    <property type="match status" value="1"/>
</dbReference>
<feature type="region of interest" description="Disordered" evidence="7">
    <location>
        <begin position="501"/>
        <end position="525"/>
    </location>
</feature>
<feature type="region of interest" description="Disordered" evidence="7">
    <location>
        <begin position="1296"/>
        <end position="1316"/>
    </location>
</feature>
<dbReference type="PANTHER" id="PTHR10825:SF72">
    <property type="entry name" value="UBIQUITIN-LIKE DOMAIN-CONTAINING PROTEIN"/>
    <property type="match status" value="1"/>
</dbReference>
<dbReference type="Gene3D" id="3.10.20.90">
    <property type="entry name" value="Phosphatidylinositol 3-kinase Catalytic Subunit, Chain A, domain 1"/>
    <property type="match status" value="1"/>
</dbReference>
<accession>A0AAN9VBU9</accession>
<evidence type="ECO:0000256" key="5">
    <source>
        <dbReference type="ARBA" id="ARBA00023242"/>
    </source>
</evidence>
<keyword evidence="10" id="KW-1185">Reference proteome</keyword>
<feature type="region of interest" description="Disordered" evidence="7">
    <location>
        <begin position="875"/>
        <end position="894"/>
    </location>
</feature>